<evidence type="ECO:0000313" key="1">
    <source>
        <dbReference type="EMBL" id="VDN20597.1"/>
    </source>
</evidence>
<protein>
    <submittedName>
        <fullName evidence="1 3">Uncharacterized protein</fullName>
    </submittedName>
</protein>
<gene>
    <name evidence="1" type="ORF">GPUH_LOCUS12522</name>
</gene>
<dbReference type="OrthoDB" id="5959043at2759"/>
<organism evidence="3">
    <name type="scientific">Gongylonema pulchrum</name>
    <dbReference type="NCBI Taxonomy" id="637853"/>
    <lineage>
        <taxon>Eukaryota</taxon>
        <taxon>Metazoa</taxon>
        <taxon>Ecdysozoa</taxon>
        <taxon>Nematoda</taxon>
        <taxon>Chromadorea</taxon>
        <taxon>Rhabditida</taxon>
        <taxon>Spirurina</taxon>
        <taxon>Spiruromorpha</taxon>
        <taxon>Spiruroidea</taxon>
        <taxon>Gongylonematidae</taxon>
        <taxon>Gongylonema</taxon>
    </lineage>
</organism>
<dbReference type="EMBL" id="UYRT01079383">
    <property type="protein sequence ID" value="VDN20597.1"/>
    <property type="molecule type" value="Genomic_DNA"/>
</dbReference>
<dbReference type="Proteomes" id="UP000271098">
    <property type="component" value="Unassembled WGS sequence"/>
</dbReference>
<proteinExistence type="predicted"/>
<name>A0A183DUY1_9BILA</name>
<accession>A0A183DUY1</accession>
<dbReference type="WBParaSite" id="GPUH_0001253601-mRNA-1">
    <property type="protein sequence ID" value="GPUH_0001253601-mRNA-1"/>
    <property type="gene ID" value="GPUH_0001253601"/>
</dbReference>
<dbReference type="AlphaFoldDB" id="A0A183DUY1"/>
<reference evidence="3" key="1">
    <citation type="submission" date="2016-06" db="UniProtKB">
        <authorList>
            <consortium name="WormBaseParasite"/>
        </authorList>
    </citation>
    <scope>IDENTIFICATION</scope>
</reference>
<reference evidence="1 2" key="2">
    <citation type="submission" date="2018-11" db="EMBL/GenBank/DDBJ databases">
        <authorList>
            <consortium name="Pathogen Informatics"/>
        </authorList>
    </citation>
    <scope>NUCLEOTIDE SEQUENCE [LARGE SCALE GENOMIC DNA]</scope>
</reference>
<evidence type="ECO:0000313" key="2">
    <source>
        <dbReference type="Proteomes" id="UP000271098"/>
    </source>
</evidence>
<evidence type="ECO:0000313" key="3">
    <source>
        <dbReference type="WBParaSite" id="GPUH_0001253601-mRNA-1"/>
    </source>
</evidence>
<sequence length="79" mass="8827">MGDDLTCHVQSLSEDKDQTQHQSSLDELVDRSKLALAVDLSTFFERSPCDEKIRKPVPLTSNITVTCCKQCCGNEIKLI</sequence>
<keyword evidence="2" id="KW-1185">Reference proteome</keyword>